<reference evidence="5 6" key="1">
    <citation type="submission" date="2024-04" db="EMBL/GenBank/DDBJ databases">
        <title>Human intestinal bacterial collection.</title>
        <authorList>
            <person name="Pauvert C."/>
            <person name="Hitch T.C.A."/>
            <person name="Clavel T."/>
        </authorList>
    </citation>
    <scope>NUCLEOTIDE SEQUENCE [LARGE SCALE GENOMIC DNA]</scope>
    <source>
        <strain evidence="5 6">CLA-SR-H019</strain>
    </source>
</reference>
<accession>A0ABV1J0U0</accession>
<evidence type="ECO:0000256" key="2">
    <source>
        <dbReference type="ARBA" id="ARBA00022598"/>
    </source>
</evidence>
<dbReference type="Gene3D" id="3.30.470.20">
    <property type="entry name" value="ATP-grasp fold, B domain"/>
    <property type="match status" value="1"/>
</dbReference>
<name>A0ABV1J0U0_9FIRM</name>
<proteinExistence type="inferred from homology"/>
<dbReference type="PANTHER" id="PTHR23132">
    <property type="entry name" value="D-ALANINE--D-ALANINE LIGASE"/>
    <property type="match status" value="1"/>
</dbReference>
<dbReference type="EMBL" id="JBBNPP010000007">
    <property type="protein sequence ID" value="MEQ3346775.1"/>
    <property type="molecule type" value="Genomic_DNA"/>
</dbReference>
<feature type="domain" description="ATP-grasp" evidence="4">
    <location>
        <begin position="138"/>
        <end position="335"/>
    </location>
</feature>
<dbReference type="PANTHER" id="PTHR23132:SF23">
    <property type="entry name" value="D-ALANINE--D-ALANINE LIGASE B"/>
    <property type="match status" value="1"/>
</dbReference>
<dbReference type="InterPro" id="IPR013815">
    <property type="entry name" value="ATP_grasp_subdomain_1"/>
</dbReference>
<keyword evidence="3" id="KW-0067">ATP-binding</keyword>
<keyword evidence="3" id="KW-0547">Nucleotide-binding</keyword>
<evidence type="ECO:0000313" key="5">
    <source>
        <dbReference type="EMBL" id="MEQ3346775.1"/>
    </source>
</evidence>
<sequence length="343" mass="39650">MINLKNAIEIFNKRNKKPDIYIVANAQDYTQKISEYDIIHSSNSEFFSAEELGEIASSLFEIGCYVSIFYTELDFIKFVLNNNYRLDYENLLILNLSRDGNLEGKKSLVPAFCDMMGIRYSGSNPFVVSLCRNKFIWSSVLKNHGINVPDFFAIKNNAKIGESSIKKDKKVIIKNIFESASIGLDDKSVVTNLIIDDKFLENNENILIQDYVEGREIEVPFFKIGKEFIVSNPVCIDFFKGEEFLTSMSSDAYNYGFSSLNNIRLSESIKEETKYIAEILGLNVYGRIDYRIDKNNKFFVIDIATMPYTINHSSFAYWFEKENLKYSDLYKILLLSTEYKYLT</sequence>
<comment type="similarity">
    <text evidence="1">Belongs to the D-alanine--D-alanine ligase family.</text>
</comment>
<organism evidence="5 6">
    <name type="scientific">Peptoniphilus senegalensis</name>
    <dbReference type="NCBI Taxonomy" id="1465757"/>
    <lineage>
        <taxon>Bacteria</taxon>
        <taxon>Bacillati</taxon>
        <taxon>Bacillota</taxon>
        <taxon>Tissierellia</taxon>
        <taxon>Tissierellales</taxon>
        <taxon>Peptoniphilaceae</taxon>
        <taxon>Peptoniphilus</taxon>
    </lineage>
</organism>
<dbReference type="Pfam" id="PF07478">
    <property type="entry name" value="Dala_Dala_lig_C"/>
    <property type="match status" value="1"/>
</dbReference>
<protein>
    <submittedName>
        <fullName evidence="5">ATP-grasp domain-containing protein</fullName>
    </submittedName>
</protein>
<dbReference type="RefSeq" id="WP_349188665.1">
    <property type="nucleotide sequence ID" value="NZ_JBBNPP010000007.1"/>
</dbReference>
<dbReference type="InterPro" id="IPR011095">
    <property type="entry name" value="Dala_Dala_lig_C"/>
</dbReference>
<keyword evidence="6" id="KW-1185">Reference proteome</keyword>
<evidence type="ECO:0000256" key="3">
    <source>
        <dbReference type="PROSITE-ProRule" id="PRU00409"/>
    </source>
</evidence>
<evidence type="ECO:0000256" key="1">
    <source>
        <dbReference type="ARBA" id="ARBA00010871"/>
    </source>
</evidence>
<gene>
    <name evidence="5" type="ORF">AAA073_04935</name>
</gene>
<comment type="caution">
    <text evidence="5">The sequence shown here is derived from an EMBL/GenBank/DDBJ whole genome shotgun (WGS) entry which is preliminary data.</text>
</comment>
<dbReference type="InterPro" id="IPR011761">
    <property type="entry name" value="ATP-grasp"/>
</dbReference>
<keyword evidence="2" id="KW-0436">Ligase</keyword>
<dbReference type="PROSITE" id="PS50975">
    <property type="entry name" value="ATP_GRASP"/>
    <property type="match status" value="1"/>
</dbReference>
<evidence type="ECO:0000313" key="6">
    <source>
        <dbReference type="Proteomes" id="UP001491691"/>
    </source>
</evidence>
<dbReference type="SUPFAM" id="SSF56059">
    <property type="entry name" value="Glutathione synthetase ATP-binding domain-like"/>
    <property type="match status" value="1"/>
</dbReference>
<evidence type="ECO:0000259" key="4">
    <source>
        <dbReference type="PROSITE" id="PS50975"/>
    </source>
</evidence>
<dbReference type="Proteomes" id="UP001491691">
    <property type="component" value="Unassembled WGS sequence"/>
</dbReference>
<dbReference type="Gene3D" id="3.30.1490.20">
    <property type="entry name" value="ATP-grasp fold, A domain"/>
    <property type="match status" value="1"/>
</dbReference>